<dbReference type="InterPro" id="IPR015421">
    <property type="entry name" value="PyrdxlP-dep_Trfase_major"/>
</dbReference>
<name>A0ABT4QJD2_9BACL</name>
<dbReference type="GO" id="GO:0004125">
    <property type="term" value="F:L-seryl-tRNA(Sec) selenium transferase activity"/>
    <property type="evidence" value="ECO:0007669"/>
    <property type="project" value="UniProtKB-EC"/>
</dbReference>
<protein>
    <recommendedName>
        <fullName evidence="8">L-seryl-tRNA(Sec) selenium transferase</fullName>
        <ecNumber evidence="8">2.9.1.1</ecNumber>
    </recommendedName>
    <alternativeName>
        <fullName evidence="8">Selenocysteine synthase</fullName>
        <shortName evidence="8">Sec synthase</shortName>
    </alternativeName>
    <alternativeName>
        <fullName evidence="8">Selenocysteinyl-tRNA(Sec) synthase</fullName>
    </alternativeName>
</protein>
<evidence type="ECO:0000256" key="1">
    <source>
        <dbReference type="ARBA" id="ARBA00001933"/>
    </source>
</evidence>
<dbReference type="PANTHER" id="PTHR32328:SF0">
    <property type="entry name" value="L-SERYL-TRNA(SEC) SELENIUM TRANSFERASE"/>
    <property type="match status" value="1"/>
</dbReference>
<dbReference type="HAMAP" id="MF_00423">
    <property type="entry name" value="SelA"/>
    <property type="match status" value="1"/>
</dbReference>
<dbReference type="PANTHER" id="PTHR32328">
    <property type="entry name" value="L-SERYL-TRNA(SEC) SELENIUM TRANSFERASE"/>
    <property type="match status" value="1"/>
</dbReference>
<keyword evidence="2 8" id="KW-0963">Cytoplasm</keyword>
<dbReference type="Gene3D" id="3.40.640.10">
    <property type="entry name" value="Type I PLP-dependent aspartate aminotransferase-like (Major domain)"/>
    <property type="match status" value="1"/>
</dbReference>
<comment type="cofactor">
    <cofactor evidence="1 8">
        <name>pyridoxal 5'-phosphate</name>
        <dbReference type="ChEBI" id="CHEBI:597326"/>
    </cofactor>
</comment>
<keyword evidence="3 8" id="KW-0808">Transferase</keyword>
<evidence type="ECO:0000256" key="7">
    <source>
        <dbReference type="ARBA" id="ARBA00044507"/>
    </source>
</evidence>
<dbReference type="RefSeq" id="WP_269885507.1">
    <property type="nucleotide sequence ID" value="NZ_JAQAGZ010000029.1"/>
</dbReference>
<accession>A0ABT4QJD2</accession>
<evidence type="ECO:0000256" key="3">
    <source>
        <dbReference type="ARBA" id="ARBA00022679"/>
    </source>
</evidence>
<evidence type="ECO:0000256" key="8">
    <source>
        <dbReference type="HAMAP-Rule" id="MF_00423"/>
    </source>
</evidence>
<reference evidence="9 10" key="1">
    <citation type="submission" date="2022-12" db="EMBL/GenBank/DDBJ databases">
        <title>Draft genome sequence of Paenibacillus sp. dW9.</title>
        <authorList>
            <person name="Choi E.-W."/>
            <person name="Kim D.-U."/>
        </authorList>
    </citation>
    <scope>NUCLEOTIDE SEQUENCE [LARGE SCALE GENOMIC DNA]</scope>
    <source>
        <strain evidence="10">dW9</strain>
    </source>
</reference>
<organism evidence="9 10">
    <name type="scientific">Paenibacillus gyeongsangnamensis</name>
    <dbReference type="NCBI Taxonomy" id="3388067"/>
    <lineage>
        <taxon>Bacteria</taxon>
        <taxon>Bacillati</taxon>
        <taxon>Bacillota</taxon>
        <taxon>Bacilli</taxon>
        <taxon>Bacillales</taxon>
        <taxon>Paenibacillaceae</taxon>
        <taxon>Paenibacillus</taxon>
    </lineage>
</organism>
<gene>
    <name evidence="8 9" type="primary">selA</name>
    <name evidence="9" type="ORF">O9H85_32395</name>
</gene>
<comment type="subcellular location">
    <subcellularLocation>
        <location evidence="8">Cytoplasm</location>
    </subcellularLocation>
</comment>
<dbReference type="EC" id="2.9.1.1" evidence="8"/>
<proteinExistence type="inferred from homology"/>
<comment type="caution">
    <text evidence="9">The sequence shown here is derived from an EMBL/GenBank/DDBJ whole genome shotgun (WGS) entry which is preliminary data.</text>
</comment>
<evidence type="ECO:0000256" key="2">
    <source>
        <dbReference type="ARBA" id="ARBA00022490"/>
    </source>
</evidence>
<dbReference type="EMBL" id="JAQAGZ010000029">
    <property type="protein sequence ID" value="MCZ8516975.1"/>
    <property type="molecule type" value="Genomic_DNA"/>
</dbReference>
<comment type="similarity">
    <text evidence="7 8">Belongs to the SelA family.</text>
</comment>
<keyword evidence="4 8" id="KW-0663">Pyridoxal phosphate</keyword>
<comment type="function">
    <text evidence="8">Converts seryl-tRNA(Sec) to selenocysteinyl-tRNA(Sec) required for selenoprotein biosynthesis.</text>
</comment>
<evidence type="ECO:0000256" key="4">
    <source>
        <dbReference type="ARBA" id="ARBA00022898"/>
    </source>
</evidence>
<dbReference type="Pfam" id="PF03841">
    <property type="entry name" value="SelA"/>
    <property type="match status" value="1"/>
</dbReference>
<dbReference type="InterPro" id="IPR004534">
    <property type="entry name" value="SelA_trans"/>
</dbReference>
<dbReference type="NCBIfam" id="TIGR00474">
    <property type="entry name" value="selA"/>
    <property type="match status" value="1"/>
</dbReference>
<keyword evidence="10" id="KW-1185">Reference proteome</keyword>
<dbReference type="InterPro" id="IPR015424">
    <property type="entry name" value="PyrdxlP-dep_Trfase"/>
</dbReference>
<dbReference type="Gene3D" id="3.90.1150.180">
    <property type="match status" value="1"/>
</dbReference>
<keyword evidence="5 8" id="KW-0648">Protein biosynthesis</keyword>
<evidence type="ECO:0000313" key="10">
    <source>
        <dbReference type="Proteomes" id="UP001527882"/>
    </source>
</evidence>
<dbReference type="Proteomes" id="UP001527882">
    <property type="component" value="Unassembled WGS sequence"/>
</dbReference>
<evidence type="ECO:0000313" key="9">
    <source>
        <dbReference type="EMBL" id="MCZ8516975.1"/>
    </source>
</evidence>
<evidence type="ECO:0000256" key="5">
    <source>
        <dbReference type="ARBA" id="ARBA00022917"/>
    </source>
</evidence>
<sequence length="472" mass="52265">MTEISSGQRSMLRAIPAIHRLIQQPLVKRLGTDLRVPHELIVDAAGQVVTEWREQILNGTIQMTDDLPLLDQISRDLHKKITEWLLPRLRRVINGTGVVLHTNLGRALLGETAINQVMEAAAYYSNLEYDIEDGQRGSRHSHVEELICRLTGAEGAMVVNNNAAAVYLILRGLAKNKEVVVSRGQLVEIGGSFRVSEIMAESGAKLVEVGTSNKTHLYDYERVVHEETALLLKVHTSNFRTIGFTSSVSTRELAELGAKHQIPVYEDLGSGVLYDLRPYGIGDEPLVQEVIEAGADLVSFSGDKLLGGPQAGIIAGKKKWIDRLKKHQLARILRVDKMTLAGLEATLRLYLLPERARQEIPALRDILIPIHEIEEKAQRFVEKVGTDAHVHLNLIDDESAVGGGTLPGITLPTKAVALEFQGQAAHHVEEKLRLGTPPVIVRVVKDQVRIDFRTIMQEEIDLLAEAVRKISI</sequence>
<evidence type="ECO:0000256" key="6">
    <source>
        <dbReference type="ARBA" id="ARBA00023266"/>
    </source>
</evidence>
<feature type="modified residue" description="N6-(pyridoxal phosphate)lysine" evidence="8">
    <location>
        <position position="304"/>
    </location>
</feature>
<comment type="pathway">
    <text evidence="8">Aminoacyl-tRNA biosynthesis; selenocysteinyl-tRNA(Sec) biosynthesis; selenocysteinyl-tRNA(Sec) from L-seryl-tRNA(Sec) (bacterial route): step 1/1.</text>
</comment>
<dbReference type="InterPro" id="IPR018319">
    <property type="entry name" value="SelA-like"/>
</dbReference>
<keyword evidence="6 8" id="KW-0711">Selenium</keyword>
<comment type="catalytic activity">
    <reaction evidence="8">
        <text>L-seryl-tRNA(Sec) + selenophosphate + H(+) = L-selenocysteinyl-tRNA(Sec) + phosphate</text>
        <dbReference type="Rhea" id="RHEA:22728"/>
        <dbReference type="Rhea" id="RHEA-COMP:9742"/>
        <dbReference type="Rhea" id="RHEA-COMP:9743"/>
        <dbReference type="ChEBI" id="CHEBI:15378"/>
        <dbReference type="ChEBI" id="CHEBI:16144"/>
        <dbReference type="ChEBI" id="CHEBI:43474"/>
        <dbReference type="ChEBI" id="CHEBI:78533"/>
        <dbReference type="ChEBI" id="CHEBI:78573"/>
        <dbReference type="EC" id="2.9.1.1"/>
    </reaction>
</comment>
<dbReference type="SUPFAM" id="SSF53383">
    <property type="entry name" value="PLP-dependent transferases"/>
    <property type="match status" value="1"/>
</dbReference>